<sequence length="226" mass="25986">MAATSLNTDDGADSPIFHPADAEILARTGHLKPADGRRSEVSSRLMFEGYFSSSSESKDWYIVPDLLVSPETLIYIGWGQQKAEEIWRRWRELIYMTEFLDFVLEEYVPEFHMSDGREACIRQMKHWGFADELINCIMASEFEDVMMTETVQYWVRDTMDVRYLGLKELQKNSARRNEKRRSGVQDVGEKKLSRDIVEQDYSLADEAGVSSGKDNTGMYHSATKAP</sequence>
<organism evidence="2 3">
    <name type="scientific">Botrytis elliptica</name>
    <dbReference type="NCBI Taxonomy" id="278938"/>
    <lineage>
        <taxon>Eukaryota</taxon>
        <taxon>Fungi</taxon>
        <taxon>Dikarya</taxon>
        <taxon>Ascomycota</taxon>
        <taxon>Pezizomycotina</taxon>
        <taxon>Leotiomycetes</taxon>
        <taxon>Helotiales</taxon>
        <taxon>Sclerotiniaceae</taxon>
        <taxon>Botrytis</taxon>
    </lineage>
</organism>
<protein>
    <submittedName>
        <fullName evidence="2">Uncharacterized protein</fullName>
    </submittedName>
</protein>
<gene>
    <name evidence="2" type="ORF">BELL_1179g00010</name>
</gene>
<evidence type="ECO:0000256" key="1">
    <source>
        <dbReference type="SAM" id="MobiDB-lite"/>
    </source>
</evidence>
<accession>A0A4Z1IP31</accession>
<reference evidence="2 3" key="1">
    <citation type="submission" date="2017-12" db="EMBL/GenBank/DDBJ databases">
        <title>Comparative genomics of Botrytis spp.</title>
        <authorList>
            <person name="Valero-Jimenez C.A."/>
            <person name="Tapia P."/>
            <person name="Veloso J."/>
            <person name="Silva-Moreno E."/>
            <person name="Staats M."/>
            <person name="Valdes J.H."/>
            <person name="Van Kan J.A.L."/>
        </authorList>
    </citation>
    <scope>NUCLEOTIDE SEQUENCE [LARGE SCALE GENOMIC DNA]</scope>
    <source>
        <strain evidence="2 3">Be9601</strain>
    </source>
</reference>
<dbReference type="EMBL" id="PQXM01001177">
    <property type="protein sequence ID" value="TGO61020.1"/>
    <property type="molecule type" value="Genomic_DNA"/>
</dbReference>
<dbReference type="STRING" id="278938.A0A4Z1IP31"/>
<evidence type="ECO:0000313" key="3">
    <source>
        <dbReference type="Proteomes" id="UP000297229"/>
    </source>
</evidence>
<name>A0A4Z1IP31_9HELO</name>
<evidence type="ECO:0000313" key="2">
    <source>
        <dbReference type="EMBL" id="TGO61020.1"/>
    </source>
</evidence>
<dbReference type="AlphaFoldDB" id="A0A4Z1IP31"/>
<comment type="caution">
    <text evidence="2">The sequence shown here is derived from an EMBL/GenBank/DDBJ whole genome shotgun (WGS) entry which is preliminary data.</text>
</comment>
<feature type="region of interest" description="Disordered" evidence="1">
    <location>
        <begin position="207"/>
        <end position="226"/>
    </location>
</feature>
<proteinExistence type="predicted"/>
<dbReference type="Proteomes" id="UP000297229">
    <property type="component" value="Unassembled WGS sequence"/>
</dbReference>
<keyword evidence="3" id="KW-1185">Reference proteome</keyword>